<evidence type="ECO:0000313" key="1">
    <source>
        <dbReference type="EMBL" id="OGD91693.1"/>
    </source>
</evidence>
<protein>
    <submittedName>
        <fullName evidence="1">Uncharacterized protein</fullName>
    </submittedName>
</protein>
<dbReference type="EMBL" id="MFBE01000011">
    <property type="protein sequence ID" value="OGD91693.1"/>
    <property type="molecule type" value="Genomic_DNA"/>
</dbReference>
<evidence type="ECO:0000313" key="2">
    <source>
        <dbReference type="Proteomes" id="UP000178492"/>
    </source>
</evidence>
<sequence length="145" mass="16709">MNIGILLFTTITTPLVWAILSNQTILEIKKILYGRSKRYIFLYATLLVCAYLLARFFVYLFLYLISYSLENFYPAISEGTTWIIFASQFSFWALINRISLLRKDNIVAKLTLYHIAEMFWILAATLIIGEVTTLLGSDLLGFKSL</sequence>
<accession>A0A1F5GIH5</accession>
<dbReference type="Proteomes" id="UP000178492">
    <property type="component" value="Unassembled WGS sequence"/>
</dbReference>
<reference evidence="1 2" key="1">
    <citation type="journal article" date="2016" name="Nat. Commun.">
        <title>Thousands of microbial genomes shed light on interconnected biogeochemical processes in an aquifer system.</title>
        <authorList>
            <person name="Anantharaman K."/>
            <person name="Brown C.T."/>
            <person name="Hug L.A."/>
            <person name="Sharon I."/>
            <person name="Castelle C.J."/>
            <person name="Probst A.J."/>
            <person name="Thomas B.C."/>
            <person name="Singh A."/>
            <person name="Wilkins M.J."/>
            <person name="Karaoz U."/>
            <person name="Brodie E.L."/>
            <person name="Williams K.H."/>
            <person name="Hubbard S.S."/>
            <person name="Banfield J.F."/>
        </authorList>
    </citation>
    <scope>NUCLEOTIDE SEQUENCE [LARGE SCALE GENOMIC DNA]</scope>
</reference>
<organism evidence="1 2">
    <name type="scientific">Candidatus Curtissbacteria bacterium RIFCSPHIGHO2_02_FULL_40_17</name>
    <dbReference type="NCBI Taxonomy" id="1797715"/>
    <lineage>
        <taxon>Bacteria</taxon>
        <taxon>Candidatus Curtissiibacteriota</taxon>
    </lineage>
</organism>
<dbReference type="AlphaFoldDB" id="A0A1F5GIH5"/>
<proteinExistence type="predicted"/>
<name>A0A1F5GIH5_9BACT</name>
<comment type="caution">
    <text evidence="1">The sequence shown here is derived from an EMBL/GenBank/DDBJ whole genome shotgun (WGS) entry which is preliminary data.</text>
</comment>
<gene>
    <name evidence="1" type="ORF">A3D81_01445</name>
</gene>